<protein>
    <submittedName>
        <fullName evidence="4">Fibronectin-binding protein A domain protein</fullName>
    </submittedName>
</protein>
<dbReference type="Pfam" id="PF05833">
    <property type="entry name" value="NFACT_N"/>
    <property type="match status" value="1"/>
</dbReference>
<organism evidence="4">
    <name type="scientific">mine drainage metagenome</name>
    <dbReference type="NCBI Taxonomy" id="410659"/>
    <lineage>
        <taxon>unclassified sequences</taxon>
        <taxon>metagenomes</taxon>
        <taxon>ecological metagenomes</taxon>
    </lineage>
</organism>
<reference evidence="4" key="2">
    <citation type="journal article" date="2014" name="ISME J.">
        <title>Microbial stratification in low pH oxic and suboxic macroscopic growths along an acid mine drainage.</title>
        <authorList>
            <person name="Mendez-Garcia C."/>
            <person name="Mesa V."/>
            <person name="Sprenger R.R."/>
            <person name="Richter M."/>
            <person name="Diez M.S."/>
            <person name="Solano J."/>
            <person name="Bargiela R."/>
            <person name="Golyshina O.V."/>
            <person name="Manteca A."/>
            <person name="Ramos J.L."/>
            <person name="Gallego J.R."/>
            <person name="Llorente I."/>
            <person name="Martins Dos Santos V.A."/>
            <person name="Jensen O.N."/>
            <person name="Pelaez A.I."/>
            <person name="Sanchez J."/>
            <person name="Ferrer M."/>
        </authorList>
    </citation>
    <scope>NUCLEOTIDE SEQUENCE</scope>
</reference>
<feature type="compositionally biased region" description="Basic and acidic residues" evidence="2">
    <location>
        <begin position="293"/>
        <end position="305"/>
    </location>
</feature>
<dbReference type="GO" id="GO:0072344">
    <property type="term" value="P:rescue of stalled ribosome"/>
    <property type="evidence" value="ECO:0007669"/>
    <property type="project" value="TreeGrafter"/>
</dbReference>
<feature type="compositionally biased region" description="Pro residues" evidence="2">
    <location>
        <begin position="417"/>
        <end position="429"/>
    </location>
</feature>
<feature type="region of interest" description="Disordered" evidence="2">
    <location>
        <begin position="406"/>
        <end position="430"/>
    </location>
</feature>
<feature type="region of interest" description="Disordered" evidence="2">
    <location>
        <begin position="283"/>
        <end position="305"/>
    </location>
</feature>
<sequence length="650" mass="71627">RRARTGSPLWTRWRWSGTLRSLPRAWFDKASELPDGRLLITFRVQGEGRWEWLIAPGIFSTLRPASLPLPETPGPFAMALRRQLQGAPLLGAEQPGGERYLEASFGQGREEEPALLAVELFGQGNVLVIRRGQISTLLHSRAWAQRVLRPGARYLRPPARKNPFALTAEELRKALRDSSADRVSTLAARMGLGGPLSEELLARTGFDPKVPAAREAEELSEALIQALPTLLSEIGDRPSGYLYRSRTGGQLIDVTPFPAERRRRDAELVEERRPTFSEAAFEFFSSSPPPESARPREETAPVKDPRAGLLRKRNQQEEAIRTLQEEAETLRSGADLLLSHFPEVEERRLTLAGSAPGTLEFEIVLEGRPFRLRAGTPTREAAQALYEEAKHAQQRLEGAQGALRSTEAQLRSGTPVVAPPRPTQDPGRPPARRRHFWFEKAPRFFVSSEGFVVIAGRDARTNDALVKRYLGEHDVYIHADLHGAPSVVIKTQDPKVSPGEGTLLEAGQWGLCHSRAWRAGLASADAYWVKGDQVSKAGASGEYVARGSWVIHGTRNPLRDLPLELTLGRVPYEGEMLLQAAPPSTFGRPGSQLLFGLRPGEDRDREVEERTLAQALGITREALQAVLPPGGFSARPIGPAAGEARREVVG</sequence>
<dbReference type="GO" id="GO:1990112">
    <property type="term" value="C:RQC complex"/>
    <property type="evidence" value="ECO:0007669"/>
    <property type="project" value="TreeGrafter"/>
</dbReference>
<feature type="domain" description="NFACT RNA-binding" evidence="3">
    <location>
        <begin position="443"/>
        <end position="553"/>
    </location>
</feature>
<dbReference type="PANTHER" id="PTHR15239:SF6">
    <property type="entry name" value="RIBOSOME QUALITY CONTROL COMPLEX SUBUNIT NEMF"/>
    <property type="match status" value="1"/>
</dbReference>
<dbReference type="InterPro" id="IPR008532">
    <property type="entry name" value="NFACT_RNA-bd"/>
</dbReference>
<dbReference type="PANTHER" id="PTHR15239">
    <property type="entry name" value="NUCLEAR EXPORT MEDIATOR FACTOR NEMF"/>
    <property type="match status" value="1"/>
</dbReference>
<dbReference type="EMBL" id="AUZY01009300">
    <property type="protein sequence ID" value="EQD42355.1"/>
    <property type="molecule type" value="Genomic_DNA"/>
</dbReference>
<reference evidence="4" key="1">
    <citation type="submission" date="2013-08" db="EMBL/GenBank/DDBJ databases">
        <authorList>
            <person name="Mendez C."/>
            <person name="Richter M."/>
            <person name="Ferrer M."/>
            <person name="Sanchez J."/>
        </authorList>
    </citation>
    <scope>NUCLEOTIDE SEQUENCE</scope>
</reference>
<dbReference type="GO" id="GO:0000049">
    <property type="term" value="F:tRNA binding"/>
    <property type="evidence" value="ECO:0007669"/>
    <property type="project" value="TreeGrafter"/>
</dbReference>
<accession>T1AJZ1</accession>
<dbReference type="Gene3D" id="2.30.310.10">
    <property type="entry name" value="ibrinogen binding protein from staphylococcus aureus domain"/>
    <property type="match status" value="1"/>
</dbReference>
<proteinExistence type="predicted"/>
<gene>
    <name evidence="4" type="ORF">B1B_14087</name>
</gene>
<keyword evidence="1" id="KW-0175">Coiled coil</keyword>
<evidence type="ECO:0000256" key="1">
    <source>
        <dbReference type="SAM" id="Coils"/>
    </source>
</evidence>
<evidence type="ECO:0000313" key="4">
    <source>
        <dbReference type="EMBL" id="EQD42355.1"/>
    </source>
</evidence>
<feature type="coiled-coil region" evidence="1">
    <location>
        <begin position="306"/>
        <end position="333"/>
    </location>
</feature>
<evidence type="ECO:0000259" key="3">
    <source>
        <dbReference type="Pfam" id="PF05670"/>
    </source>
</evidence>
<dbReference type="InterPro" id="IPR051608">
    <property type="entry name" value="RQC_Subunit_NEMF"/>
</dbReference>
<feature type="non-terminal residue" evidence="4">
    <location>
        <position position="1"/>
    </location>
</feature>
<name>T1AJZ1_9ZZZZ</name>
<dbReference type="Pfam" id="PF05670">
    <property type="entry name" value="NFACT-R_1"/>
    <property type="match status" value="1"/>
</dbReference>
<dbReference type="GO" id="GO:0043023">
    <property type="term" value="F:ribosomal large subunit binding"/>
    <property type="evidence" value="ECO:0007669"/>
    <property type="project" value="TreeGrafter"/>
</dbReference>
<comment type="caution">
    <text evidence="4">The sequence shown here is derived from an EMBL/GenBank/DDBJ whole genome shotgun (WGS) entry which is preliminary data.</text>
</comment>
<evidence type="ECO:0000256" key="2">
    <source>
        <dbReference type="SAM" id="MobiDB-lite"/>
    </source>
</evidence>
<dbReference type="AlphaFoldDB" id="T1AJZ1"/>